<dbReference type="PROSITE" id="PS51975">
    <property type="entry name" value="RNASE_H_2"/>
    <property type="match status" value="1"/>
</dbReference>
<organism evidence="18 19">
    <name type="scientific">Granulicella pectinivorans</name>
    <dbReference type="NCBI Taxonomy" id="474950"/>
    <lineage>
        <taxon>Bacteria</taxon>
        <taxon>Pseudomonadati</taxon>
        <taxon>Acidobacteriota</taxon>
        <taxon>Terriglobia</taxon>
        <taxon>Terriglobales</taxon>
        <taxon>Acidobacteriaceae</taxon>
        <taxon>Granulicella</taxon>
    </lineage>
</organism>
<feature type="domain" description="RNase H type-2" evidence="17">
    <location>
        <begin position="41"/>
        <end position="232"/>
    </location>
</feature>
<evidence type="ECO:0000256" key="1">
    <source>
        <dbReference type="ARBA" id="ARBA00000077"/>
    </source>
</evidence>
<keyword evidence="10 14" id="KW-0479">Metal-binding</keyword>
<dbReference type="InterPro" id="IPR001352">
    <property type="entry name" value="RNase_HII/HIII"/>
</dbReference>
<reference evidence="18 19" key="1">
    <citation type="submission" date="2016-10" db="EMBL/GenBank/DDBJ databases">
        <authorList>
            <person name="de Groot N.N."/>
        </authorList>
    </citation>
    <scope>NUCLEOTIDE SEQUENCE [LARGE SCALE GENOMIC DNA]</scope>
    <source>
        <strain evidence="18 19">DSM 21001</strain>
    </source>
</reference>
<dbReference type="InterPro" id="IPR024567">
    <property type="entry name" value="RNase_HII/HIII_dom"/>
</dbReference>
<evidence type="ECO:0000256" key="11">
    <source>
        <dbReference type="ARBA" id="ARBA00022759"/>
    </source>
</evidence>
<dbReference type="RefSeq" id="WP_089842506.1">
    <property type="nucleotide sequence ID" value="NZ_FOZL01000002.1"/>
</dbReference>
<feature type="binding site" evidence="14 15">
    <location>
        <position position="48"/>
    </location>
    <ligand>
        <name>a divalent metal cation</name>
        <dbReference type="ChEBI" id="CHEBI:60240"/>
    </ligand>
</feature>
<accession>A0A1I6MYF5</accession>
<dbReference type="EC" id="3.1.26.4" evidence="6 14"/>
<sequence>MPAFRYPVPPGVTKATAKQQMLKQLVCSNAPEEALRYQGFTLIAGVDEVGRGALFGPVVAAAVILPRAVAALANAGLKDSKQMTAEDREALDTRIRKTAVALSIAAVDAETIDRINIYQASKLAMLEAVRGLPIAPDHLIIDAMRIDHPCAQTKLFYGDALCLSIAAASVIAKVHRDAMMRDLHELHPEYGLASHKGYGTPEHHRALETHGPTPLHRRSFAPIRAFFPEAPVPRQLDLEEILFSGEDLEDADPQGESWL</sequence>
<dbReference type="OrthoDB" id="9803420at2"/>
<evidence type="ECO:0000256" key="13">
    <source>
        <dbReference type="ARBA" id="ARBA00023211"/>
    </source>
</evidence>
<keyword evidence="9 14" id="KW-0540">Nuclease</keyword>
<evidence type="ECO:0000256" key="5">
    <source>
        <dbReference type="ARBA" id="ARBA00007383"/>
    </source>
</evidence>
<dbReference type="AlphaFoldDB" id="A0A1I6MYF5"/>
<evidence type="ECO:0000313" key="19">
    <source>
        <dbReference type="Proteomes" id="UP000199024"/>
    </source>
</evidence>
<gene>
    <name evidence="14" type="primary">rnhB</name>
    <name evidence="18" type="ORF">SAMN05421771_3760</name>
</gene>
<feature type="binding site" evidence="14 15">
    <location>
        <position position="47"/>
    </location>
    <ligand>
        <name>a divalent metal cation</name>
        <dbReference type="ChEBI" id="CHEBI:60240"/>
    </ligand>
</feature>
<evidence type="ECO:0000259" key="17">
    <source>
        <dbReference type="PROSITE" id="PS51975"/>
    </source>
</evidence>
<dbReference type="GO" id="GO:0003723">
    <property type="term" value="F:RNA binding"/>
    <property type="evidence" value="ECO:0007669"/>
    <property type="project" value="UniProtKB-UniRule"/>
</dbReference>
<comment type="cofactor">
    <cofactor evidence="2">
        <name>Mg(2+)</name>
        <dbReference type="ChEBI" id="CHEBI:18420"/>
    </cofactor>
</comment>
<dbReference type="SUPFAM" id="SSF53098">
    <property type="entry name" value="Ribonuclease H-like"/>
    <property type="match status" value="1"/>
</dbReference>
<evidence type="ECO:0000256" key="3">
    <source>
        <dbReference type="ARBA" id="ARBA00004065"/>
    </source>
</evidence>
<dbReference type="InterPro" id="IPR036397">
    <property type="entry name" value="RNaseH_sf"/>
</dbReference>
<protein>
    <recommendedName>
        <fullName evidence="7 14">Ribonuclease HII</fullName>
        <shortName evidence="14">RNase HII</shortName>
        <ecNumber evidence="6 14">3.1.26.4</ecNumber>
    </recommendedName>
</protein>
<evidence type="ECO:0000256" key="15">
    <source>
        <dbReference type="PROSITE-ProRule" id="PRU01319"/>
    </source>
</evidence>
<dbReference type="HAMAP" id="MF_00052_B">
    <property type="entry name" value="RNase_HII_B"/>
    <property type="match status" value="1"/>
</dbReference>
<comment type="catalytic activity">
    <reaction evidence="1 14 15 16">
        <text>Endonucleolytic cleavage to 5'-phosphomonoester.</text>
        <dbReference type="EC" id="3.1.26.4"/>
    </reaction>
</comment>
<dbReference type="InterPro" id="IPR022898">
    <property type="entry name" value="RNase_HII"/>
</dbReference>
<dbReference type="GO" id="GO:0004523">
    <property type="term" value="F:RNA-DNA hybrid ribonuclease activity"/>
    <property type="evidence" value="ECO:0007669"/>
    <property type="project" value="UniProtKB-UniRule"/>
</dbReference>
<evidence type="ECO:0000256" key="12">
    <source>
        <dbReference type="ARBA" id="ARBA00022801"/>
    </source>
</evidence>
<name>A0A1I6MYF5_9BACT</name>
<dbReference type="PANTHER" id="PTHR10954:SF18">
    <property type="entry name" value="RIBONUCLEASE HII"/>
    <property type="match status" value="1"/>
</dbReference>
<evidence type="ECO:0000313" key="18">
    <source>
        <dbReference type="EMBL" id="SFS20677.1"/>
    </source>
</evidence>
<keyword evidence="13 14" id="KW-0464">Manganese</keyword>
<keyword evidence="12 14" id="KW-0378">Hydrolase</keyword>
<evidence type="ECO:0000256" key="4">
    <source>
        <dbReference type="ARBA" id="ARBA00004496"/>
    </source>
</evidence>
<evidence type="ECO:0000256" key="9">
    <source>
        <dbReference type="ARBA" id="ARBA00022722"/>
    </source>
</evidence>
<keyword evidence="8 14" id="KW-0963">Cytoplasm</keyword>
<comment type="function">
    <text evidence="3 14 16">Endonuclease that specifically degrades the RNA of RNA-DNA hybrids.</text>
</comment>
<dbReference type="NCBIfam" id="NF000595">
    <property type="entry name" value="PRK00015.1-3"/>
    <property type="match status" value="1"/>
</dbReference>
<keyword evidence="19" id="KW-1185">Reference proteome</keyword>
<keyword evidence="11 14" id="KW-0255">Endonuclease</keyword>
<comment type="similarity">
    <text evidence="5 14 16">Belongs to the RNase HII family.</text>
</comment>
<evidence type="ECO:0000256" key="6">
    <source>
        <dbReference type="ARBA" id="ARBA00012180"/>
    </source>
</evidence>
<dbReference type="GO" id="GO:0005737">
    <property type="term" value="C:cytoplasm"/>
    <property type="evidence" value="ECO:0007669"/>
    <property type="project" value="UniProtKB-SubCell"/>
</dbReference>
<feature type="binding site" evidence="14 15">
    <location>
        <position position="142"/>
    </location>
    <ligand>
        <name>a divalent metal cation</name>
        <dbReference type="ChEBI" id="CHEBI:60240"/>
    </ligand>
</feature>
<evidence type="ECO:0000256" key="2">
    <source>
        <dbReference type="ARBA" id="ARBA00001946"/>
    </source>
</evidence>
<dbReference type="PANTHER" id="PTHR10954">
    <property type="entry name" value="RIBONUCLEASE H2 SUBUNIT A"/>
    <property type="match status" value="1"/>
</dbReference>
<dbReference type="Proteomes" id="UP000199024">
    <property type="component" value="Unassembled WGS sequence"/>
</dbReference>
<evidence type="ECO:0000256" key="7">
    <source>
        <dbReference type="ARBA" id="ARBA00019179"/>
    </source>
</evidence>
<dbReference type="Pfam" id="PF01351">
    <property type="entry name" value="RNase_HII"/>
    <property type="match status" value="1"/>
</dbReference>
<dbReference type="EMBL" id="FOZL01000002">
    <property type="protein sequence ID" value="SFS20677.1"/>
    <property type="molecule type" value="Genomic_DNA"/>
</dbReference>
<dbReference type="GO" id="GO:0006298">
    <property type="term" value="P:mismatch repair"/>
    <property type="evidence" value="ECO:0007669"/>
    <property type="project" value="TreeGrafter"/>
</dbReference>
<dbReference type="NCBIfam" id="NF000594">
    <property type="entry name" value="PRK00015.1-1"/>
    <property type="match status" value="1"/>
</dbReference>
<evidence type="ECO:0000256" key="16">
    <source>
        <dbReference type="RuleBase" id="RU003515"/>
    </source>
</evidence>
<dbReference type="GO" id="GO:0032299">
    <property type="term" value="C:ribonuclease H2 complex"/>
    <property type="evidence" value="ECO:0007669"/>
    <property type="project" value="TreeGrafter"/>
</dbReference>
<comment type="subcellular location">
    <subcellularLocation>
        <location evidence="4 14">Cytoplasm</location>
    </subcellularLocation>
</comment>
<dbReference type="GO" id="GO:0043137">
    <property type="term" value="P:DNA replication, removal of RNA primer"/>
    <property type="evidence" value="ECO:0007669"/>
    <property type="project" value="TreeGrafter"/>
</dbReference>
<comment type="cofactor">
    <cofactor evidence="14 15">
        <name>Mn(2+)</name>
        <dbReference type="ChEBI" id="CHEBI:29035"/>
    </cofactor>
    <cofactor evidence="14 15">
        <name>Mg(2+)</name>
        <dbReference type="ChEBI" id="CHEBI:18420"/>
    </cofactor>
    <text evidence="14 15">Manganese or magnesium. Binds 1 divalent metal ion per monomer in the absence of substrate. May bind a second metal ion after substrate binding.</text>
</comment>
<dbReference type="InterPro" id="IPR012337">
    <property type="entry name" value="RNaseH-like_sf"/>
</dbReference>
<evidence type="ECO:0000256" key="10">
    <source>
        <dbReference type="ARBA" id="ARBA00022723"/>
    </source>
</evidence>
<evidence type="ECO:0000256" key="14">
    <source>
        <dbReference type="HAMAP-Rule" id="MF_00052"/>
    </source>
</evidence>
<dbReference type="Gene3D" id="3.30.420.10">
    <property type="entry name" value="Ribonuclease H-like superfamily/Ribonuclease H"/>
    <property type="match status" value="1"/>
</dbReference>
<proteinExistence type="inferred from homology"/>
<evidence type="ECO:0000256" key="8">
    <source>
        <dbReference type="ARBA" id="ARBA00022490"/>
    </source>
</evidence>
<dbReference type="GO" id="GO:0030145">
    <property type="term" value="F:manganese ion binding"/>
    <property type="evidence" value="ECO:0007669"/>
    <property type="project" value="UniProtKB-UniRule"/>
</dbReference>
<dbReference type="CDD" id="cd07182">
    <property type="entry name" value="RNase_HII_bacteria_HII_like"/>
    <property type="match status" value="1"/>
</dbReference>
<dbReference type="STRING" id="474950.SAMN05421771_3760"/>